<dbReference type="SMART" id="SM00671">
    <property type="entry name" value="SEL1"/>
    <property type="match status" value="7"/>
</dbReference>
<name>A0A9P4P0I2_9PEZI</name>
<keyword evidence="1" id="KW-0677">Repeat</keyword>
<feature type="compositionally biased region" description="Basic and acidic residues" evidence="2">
    <location>
        <begin position="315"/>
        <end position="329"/>
    </location>
</feature>
<feature type="region of interest" description="Disordered" evidence="2">
    <location>
        <begin position="1"/>
        <end position="457"/>
    </location>
</feature>
<feature type="compositionally biased region" description="Basic and acidic residues" evidence="2">
    <location>
        <begin position="134"/>
        <end position="143"/>
    </location>
</feature>
<feature type="compositionally biased region" description="Low complexity" evidence="2">
    <location>
        <begin position="596"/>
        <end position="608"/>
    </location>
</feature>
<dbReference type="Gene3D" id="1.25.40.10">
    <property type="entry name" value="Tetratricopeptide repeat domain"/>
    <property type="match status" value="2"/>
</dbReference>
<proteinExistence type="predicted"/>
<organism evidence="3 4">
    <name type="scientific">Tothia fuscella</name>
    <dbReference type="NCBI Taxonomy" id="1048955"/>
    <lineage>
        <taxon>Eukaryota</taxon>
        <taxon>Fungi</taxon>
        <taxon>Dikarya</taxon>
        <taxon>Ascomycota</taxon>
        <taxon>Pezizomycotina</taxon>
        <taxon>Dothideomycetes</taxon>
        <taxon>Pleosporomycetidae</taxon>
        <taxon>Venturiales</taxon>
        <taxon>Cylindrosympodiaceae</taxon>
        <taxon>Tothia</taxon>
    </lineage>
</organism>
<feature type="compositionally biased region" description="Basic and acidic residues" evidence="2">
    <location>
        <begin position="281"/>
        <end position="297"/>
    </location>
</feature>
<feature type="compositionally biased region" description="Polar residues" evidence="2">
    <location>
        <begin position="177"/>
        <end position="190"/>
    </location>
</feature>
<sequence length="1070" mass="117315">MAYDQGQYHAPSRPYHNQQVPRGAPAPRGQPRGPPRGPPPHQYAQQGGGYQNGAYLDAGPQQGGYPQERQNYQQGGHESYQGYDADGFWDQYEGQGDYGYDQYAHQDNGQQYGNQGYSAPQQRQQQPQQYAPEQMRRRQDYAPRQRGYSNSNGMNGPPTEGGRGRGPPENYGPPQGGMQNYDNEQHQSSYPRGGGRTPPRQAQAKPRLMSPASPKTMGFDNPFPVFPTKTMAPKTDEQIAERAMANMDINGRPSQDSKRPPTSGSSNSYNSVRSANSRFQADSRGERPPRSSEDRYGPHPSYENRGPPLRAMTMPEERGYPVHDRRPQHDANSWQDPGYDAGGYEIGRRDPIPQRSNTGMGDRPGPMQAPPRPATASGSRPQANGHSNQHNNFSNNNFQPRMAQAPQMNMPPRTGTPQGLYSPEERPPLISKGSALEAYMPDFDAQPSTSQPLRDAIGIPLDAAPEAGPALYSVRSATPTRAPGPDAFYQQSHKTRSQPDLRGQANGYGRGDHATSPPVPNMPPVVGAAYSNGGQSRSPPHPLATNISPTYLNQGNGSTPNSPRHFHRPGAPPIVRNETNQSQWSDPGPAGSQVARSMTGSTMSSRSGLPVAAHLPARSTNPDALPINPLPVDALPAQPPPIRAGLMQQSSSAPPTRHREVSGAAQIRQVQAQRMSMSDSPRPSVDQKQGVAPVTHDELFRLREAVKINPGDPAQQLFLAKRLVEAAAVLANEEGRADARSTQKNREKFIFEAHKNVKKLVSVNYSDAMFYLADCYGTGQLGLAVDAKEAFKLYQAAAKLGHPPSAYRTAVCCEMGHELGGGTGKDPLKAVQWYRRAAALGDVPAMYKLGMILLKGLLGQQQSTGESMIWLQRAADRADEENPHALHELANLYENAPNGGKVIRDEGYAFQLYHKAARLGYRQSQTRLGMAFEYGQLGCAIDNKNSIFWYSKAASQEDHEAELALSGWYLTGSPDILKQSDSEAYLWARKAAMAEMPKAEFAMGYFSETGIGCPKSLEDAKRWYGRAATHKYPKAQERLEELKRGGTKGLKNRERHSRGNQNKNEDCVVM</sequence>
<dbReference type="AlphaFoldDB" id="A0A9P4P0I2"/>
<feature type="compositionally biased region" description="Basic and acidic residues" evidence="2">
    <location>
        <begin position="1035"/>
        <end position="1044"/>
    </location>
</feature>
<feature type="compositionally biased region" description="Pro residues" evidence="2">
    <location>
        <begin position="32"/>
        <end position="41"/>
    </location>
</feature>
<feature type="compositionally biased region" description="Polar residues" evidence="2">
    <location>
        <begin position="545"/>
        <end position="562"/>
    </location>
</feature>
<dbReference type="Proteomes" id="UP000800235">
    <property type="component" value="Unassembled WGS sequence"/>
</dbReference>
<feature type="compositionally biased region" description="Low complexity" evidence="2">
    <location>
        <begin position="263"/>
        <end position="277"/>
    </location>
</feature>
<reference evidence="3" key="1">
    <citation type="journal article" date="2020" name="Stud. Mycol.">
        <title>101 Dothideomycetes genomes: a test case for predicting lifestyles and emergence of pathogens.</title>
        <authorList>
            <person name="Haridas S."/>
            <person name="Albert R."/>
            <person name="Binder M."/>
            <person name="Bloem J."/>
            <person name="Labutti K."/>
            <person name="Salamov A."/>
            <person name="Andreopoulos B."/>
            <person name="Baker S."/>
            <person name="Barry K."/>
            <person name="Bills G."/>
            <person name="Bluhm B."/>
            <person name="Cannon C."/>
            <person name="Castanera R."/>
            <person name="Culley D."/>
            <person name="Daum C."/>
            <person name="Ezra D."/>
            <person name="Gonzalez J."/>
            <person name="Henrissat B."/>
            <person name="Kuo A."/>
            <person name="Liang C."/>
            <person name="Lipzen A."/>
            <person name="Lutzoni F."/>
            <person name="Magnuson J."/>
            <person name="Mondo S."/>
            <person name="Nolan M."/>
            <person name="Ohm R."/>
            <person name="Pangilinan J."/>
            <person name="Park H.-J."/>
            <person name="Ramirez L."/>
            <person name="Alfaro M."/>
            <person name="Sun H."/>
            <person name="Tritt A."/>
            <person name="Yoshinaga Y."/>
            <person name="Zwiers L.-H."/>
            <person name="Turgeon B."/>
            <person name="Goodwin S."/>
            <person name="Spatafora J."/>
            <person name="Crous P."/>
            <person name="Grigoriev I."/>
        </authorList>
    </citation>
    <scope>NUCLEOTIDE SEQUENCE</scope>
    <source>
        <strain evidence="3">CBS 130266</strain>
    </source>
</reference>
<evidence type="ECO:0000313" key="3">
    <source>
        <dbReference type="EMBL" id="KAF2434698.1"/>
    </source>
</evidence>
<dbReference type="Pfam" id="PF08238">
    <property type="entry name" value="Sel1"/>
    <property type="match status" value="7"/>
</dbReference>
<dbReference type="InterPro" id="IPR051726">
    <property type="entry name" value="Chitin_Synth_Reg"/>
</dbReference>
<evidence type="ECO:0000256" key="1">
    <source>
        <dbReference type="ARBA" id="ARBA00022737"/>
    </source>
</evidence>
<gene>
    <name evidence="3" type="ORF">EJ08DRAFT_656933</name>
</gene>
<evidence type="ECO:0000313" key="4">
    <source>
        <dbReference type="Proteomes" id="UP000800235"/>
    </source>
</evidence>
<dbReference type="InterPro" id="IPR006597">
    <property type="entry name" value="Sel1-like"/>
</dbReference>
<dbReference type="PANTHER" id="PTHR46430">
    <property type="entry name" value="PROTEIN SKT5-RELATED"/>
    <property type="match status" value="1"/>
</dbReference>
<comment type="caution">
    <text evidence="3">The sequence shown here is derived from an EMBL/GenBank/DDBJ whole genome shotgun (WGS) entry which is preliminary data.</text>
</comment>
<dbReference type="OrthoDB" id="272077at2759"/>
<evidence type="ECO:0000256" key="2">
    <source>
        <dbReference type="SAM" id="MobiDB-lite"/>
    </source>
</evidence>
<feature type="compositionally biased region" description="Low complexity" evidence="2">
    <location>
        <begin position="386"/>
        <end position="399"/>
    </location>
</feature>
<feature type="compositionally biased region" description="Polar residues" evidence="2">
    <location>
        <begin position="376"/>
        <end position="385"/>
    </location>
</feature>
<protein>
    <submittedName>
        <fullName evidence="3">Uncharacterized protein</fullName>
    </submittedName>
</protein>
<dbReference type="PANTHER" id="PTHR46430:SF3">
    <property type="entry name" value="ACTIVATOR OF C KINASE PROTEIN 1"/>
    <property type="match status" value="1"/>
</dbReference>
<dbReference type="SUPFAM" id="SSF81901">
    <property type="entry name" value="HCP-like"/>
    <property type="match status" value="2"/>
</dbReference>
<feature type="compositionally biased region" description="Low complexity" evidence="2">
    <location>
        <begin position="90"/>
        <end position="133"/>
    </location>
</feature>
<feature type="compositionally biased region" description="Low complexity" evidence="2">
    <location>
        <begin position="21"/>
        <end position="31"/>
    </location>
</feature>
<dbReference type="InterPro" id="IPR011990">
    <property type="entry name" value="TPR-like_helical_dom_sf"/>
</dbReference>
<accession>A0A9P4P0I2</accession>
<feature type="region of interest" description="Disordered" evidence="2">
    <location>
        <begin position="1035"/>
        <end position="1070"/>
    </location>
</feature>
<keyword evidence="4" id="KW-1185">Reference proteome</keyword>
<dbReference type="EMBL" id="MU007015">
    <property type="protein sequence ID" value="KAF2434698.1"/>
    <property type="molecule type" value="Genomic_DNA"/>
</dbReference>
<feature type="region of interest" description="Disordered" evidence="2">
    <location>
        <begin position="476"/>
        <end position="608"/>
    </location>
</feature>